<proteinExistence type="inferred from homology"/>
<dbReference type="Gene3D" id="2.30.39.10">
    <property type="entry name" value="Alpha-1-antitrypsin, domain 1"/>
    <property type="match status" value="1"/>
</dbReference>
<keyword evidence="6" id="KW-0325">Glycoprotein</keyword>
<organism evidence="9">
    <name type="scientific">Rhipicephalus appendiculatus</name>
    <name type="common">Brown ear tick</name>
    <dbReference type="NCBI Taxonomy" id="34631"/>
    <lineage>
        <taxon>Eukaryota</taxon>
        <taxon>Metazoa</taxon>
        <taxon>Ecdysozoa</taxon>
        <taxon>Arthropoda</taxon>
        <taxon>Chelicerata</taxon>
        <taxon>Arachnida</taxon>
        <taxon>Acari</taxon>
        <taxon>Parasitiformes</taxon>
        <taxon>Ixodida</taxon>
        <taxon>Ixodoidea</taxon>
        <taxon>Ixodidae</taxon>
        <taxon>Rhipicephalinae</taxon>
        <taxon>Rhipicephalus</taxon>
        <taxon>Rhipicephalus</taxon>
    </lineage>
</organism>
<keyword evidence="4" id="KW-0646">Protease inhibitor</keyword>
<evidence type="ECO:0000256" key="5">
    <source>
        <dbReference type="ARBA" id="ARBA00022900"/>
    </source>
</evidence>
<protein>
    <submittedName>
        <fullName evidence="9">Serpin B</fullName>
    </submittedName>
</protein>
<dbReference type="InterPro" id="IPR036186">
    <property type="entry name" value="Serpin_sf"/>
</dbReference>
<dbReference type="PANTHER" id="PTHR11461">
    <property type="entry name" value="SERINE PROTEASE INHIBITOR, SERPIN"/>
    <property type="match status" value="1"/>
</dbReference>
<evidence type="ECO:0000256" key="7">
    <source>
        <dbReference type="RuleBase" id="RU000411"/>
    </source>
</evidence>
<accession>A0A131YMD2</accession>
<dbReference type="Pfam" id="PF00079">
    <property type="entry name" value="Serpin"/>
    <property type="match status" value="1"/>
</dbReference>
<keyword evidence="3" id="KW-0964">Secreted</keyword>
<evidence type="ECO:0000256" key="6">
    <source>
        <dbReference type="ARBA" id="ARBA00023180"/>
    </source>
</evidence>
<dbReference type="Gene3D" id="3.30.497.10">
    <property type="entry name" value="Antithrombin, subunit I, domain 2"/>
    <property type="match status" value="1"/>
</dbReference>
<sequence>MDIISRFLRYLFWRAPAPPNRLREILLNFSVELHKQQLAEQDALFRDNVLSAPFAIALALAATHAGSGKATAAQIAKALHLPEELIEEVRQEFTDMTLRLADCGPDFRIHLANAIFADRSYDVPNDYCDLVETAYDGAVKQVDFRSDPNGACANINSWVEEKTKCKVTDILQSGKVDSRTSLLLVNAMYFTGFWDSHFNPQYTALRPFHETKDKTTMVEMMYQRKNYKTSCCDKLEVDALEMPFVGKKLSMVILRPQKVDGLDRLEKKLTPALLENLLKSLGEDHDVEIYLPKFKLEHSSSFRGTLETLGIQDLFTDRADLGGISKTPGLRVTGVEHKAVVEVDEDGVEGLFLTPLIMMCYAGVSFNYNVNRPFMFLIRSCDPDVILYIGSVRRF</sequence>
<dbReference type="InterPro" id="IPR042178">
    <property type="entry name" value="Serpin_sf_1"/>
</dbReference>
<reference evidence="9" key="1">
    <citation type="journal article" date="2016" name="Ticks Tick Borne Dis.">
        <title>De novo assembly and annotation of the salivary gland transcriptome of Rhipicephalus appendiculatus male and female ticks during blood feeding.</title>
        <authorList>
            <person name="de Castro M.H."/>
            <person name="de Klerk D."/>
            <person name="Pienaar R."/>
            <person name="Latif A.A."/>
            <person name="Rees D.J."/>
            <person name="Mans B.J."/>
        </authorList>
    </citation>
    <scope>NUCLEOTIDE SEQUENCE</scope>
    <source>
        <tissue evidence="9">Salivary glands</tissue>
    </source>
</reference>
<dbReference type="GO" id="GO:0004867">
    <property type="term" value="F:serine-type endopeptidase inhibitor activity"/>
    <property type="evidence" value="ECO:0007669"/>
    <property type="project" value="UniProtKB-KW"/>
</dbReference>
<dbReference type="SMART" id="SM00093">
    <property type="entry name" value="SERPIN"/>
    <property type="match status" value="1"/>
</dbReference>
<keyword evidence="5" id="KW-0722">Serine protease inhibitor</keyword>
<dbReference type="AlphaFoldDB" id="A0A131YMD2"/>
<name>A0A131YMD2_RHIAP</name>
<dbReference type="PROSITE" id="PS00284">
    <property type="entry name" value="SERPIN"/>
    <property type="match status" value="1"/>
</dbReference>
<dbReference type="InterPro" id="IPR023795">
    <property type="entry name" value="Serpin_CS"/>
</dbReference>
<feature type="domain" description="Serpin" evidence="8">
    <location>
        <begin position="31"/>
        <end position="395"/>
    </location>
</feature>
<dbReference type="InterPro" id="IPR023796">
    <property type="entry name" value="Serpin_dom"/>
</dbReference>
<comment type="subcellular location">
    <subcellularLocation>
        <location evidence="1">Secreted</location>
    </subcellularLocation>
</comment>
<evidence type="ECO:0000256" key="3">
    <source>
        <dbReference type="ARBA" id="ARBA00022525"/>
    </source>
</evidence>
<evidence type="ECO:0000259" key="8">
    <source>
        <dbReference type="SMART" id="SM00093"/>
    </source>
</evidence>
<evidence type="ECO:0000256" key="2">
    <source>
        <dbReference type="ARBA" id="ARBA00009500"/>
    </source>
</evidence>
<dbReference type="InterPro" id="IPR000215">
    <property type="entry name" value="Serpin_fam"/>
</dbReference>
<comment type="similarity">
    <text evidence="2 7">Belongs to the serpin family.</text>
</comment>
<evidence type="ECO:0000256" key="1">
    <source>
        <dbReference type="ARBA" id="ARBA00004613"/>
    </source>
</evidence>
<dbReference type="GO" id="GO:0005615">
    <property type="term" value="C:extracellular space"/>
    <property type="evidence" value="ECO:0007669"/>
    <property type="project" value="InterPro"/>
</dbReference>
<dbReference type="InterPro" id="IPR042185">
    <property type="entry name" value="Serpin_sf_2"/>
</dbReference>
<evidence type="ECO:0000313" key="9">
    <source>
        <dbReference type="EMBL" id="JAP79600.1"/>
    </source>
</evidence>
<evidence type="ECO:0000256" key="4">
    <source>
        <dbReference type="ARBA" id="ARBA00022690"/>
    </source>
</evidence>
<dbReference type="EMBL" id="GEDV01008957">
    <property type="protein sequence ID" value="JAP79600.1"/>
    <property type="molecule type" value="Transcribed_RNA"/>
</dbReference>
<dbReference type="SUPFAM" id="SSF56574">
    <property type="entry name" value="Serpins"/>
    <property type="match status" value="1"/>
</dbReference>
<dbReference type="PANTHER" id="PTHR11461:SF211">
    <property type="entry name" value="GH10112P-RELATED"/>
    <property type="match status" value="1"/>
</dbReference>
<dbReference type="CDD" id="cd00172">
    <property type="entry name" value="serpin"/>
    <property type="match status" value="1"/>
</dbReference>